<feature type="transmembrane region" description="Helical" evidence="11">
    <location>
        <begin position="797"/>
        <end position="818"/>
    </location>
</feature>
<feature type="transmembrane region" description="Helical" evidence="11">
    <location>
        <begin position="866"/>
        <end position="883"/>
    </location>
</feature>
<feature type="region of interest" description="Disordered" evidence="10">
    <location>
        <begin position="646"/>
        <end position="772"/>
    </location>
</feature>
<dbReference type="PANTHER" id="PTHR24223">
    <property type="entry name" value="ATP-BINDING CASSETTE SUB-FAMILY C"/>
    <property type="match status" value="1"/>
</dbReference>
<keyword evidence="7" id="KW-0067">ATP-binding</keyword>
<accession>A0A9W6F2T4</accession>
<feature type="transmembrane region" description="Helical" evidence="11">
    <location>
        <begin position="948"/>
        <end position="978"/>
    </location>
</feature>
<name>A0A9W6F2T4_9CHLO</name>
<dbReference type="InterPro" id="IPR044746">
    <property type="entry name" value="ABCC_6TM_D1"/>
</dbReference>
<dbReference type="FunFam" id="3.40.50.300:FF:000838">
    <property type="entry name" value="ABC multidrug transporter (Eurofung)"/>
    <property type="match status" value="1"/>
</dbReference>
<evidence type="ECO:0000256" key="10">
    <source>
        <dbReference type="SAM" id="MobiDB-lite"/>
    </source>
</evidence>
<feature type="domain" description="ABC transmembrane type-1" evidence="13">
    <location>
        <begin position="810"/>
        <end position="1108"/>
    </location>
</feature>
<evidence type="ECO:0000259" key="13">
    <source>
        <dbReference type="PROSITE" id="PS50929"/>
    </source>
</evidence>
<evidence type="ECO:0000313" key="14">
    <source>
        <dbReference type="EMBL" id="GLC54568.1"/>
    </source>
</evidence>
<feature type="transmembrane region" description="Helical" evidence="11">
    <location>
        <begin position="1079"/>
        <end position="1100"/>
    </location>
</feature>
<feature type="domain" description="ABC transmembrane type-1" evidence="13">
    <location>
        <begin position="99"/>
        <end position="374"/>
    </location>
</feature>
<dbReference type="OrthoDB" id="6500128at2759"/>
<feature type="domain" description="ABC transporter" evidence="12">
    <location>
        <begin position="414"/>
        <end position="637"/>
    </location>
</feature>
<evidence type="ECO:0000256" key="2">
    <source>
        <dbReference type="ARBA" id="ARBA00009726"/>
    </source>
</evidence>
<dbReference type="CDD" id="cd18579">
    <property type="entry name" value="ABC_6TM_ABCC_D1"/>
    <property type="match status" value="1"/>
</dbReference>
<dbReference type="GO" id="GO:0140359">
    <property type="term" value="F:ABC-type transporter activity"/>
    <property type="evidence" value="ECO:0007669"/>
    <property type="project" value="InterPro"/>
</dbReference>
<dbReference type="EMBL" id="BRXU01000010">
    <property type="protein sequence ID" value="GLC54568.1"/>
    <property type="molecule type" value="Genomic_DNA"/>
</dbReference>
<evidence type="ECO:0000256" key="11">
    <source>
        <dbReference type="SAM" id="Phobius"/>
    </source>
</evidence>
<dbReference type="InterPro" id="IPR036640">
    <property type="entry name" value="ABC1_TM_sf"/>
</dbReference>
<dbReference type="PROSITE" id="PS50929">
    <property type="entry name" value="ABC_TM1F"/>
    <property type="match status" value="2"/>
</dbReference>
<feature type="transmembrane region" description="Helical" evidence="11">
    <location>
        <begin position="327"/>
        <end position="346"/>
    </location>
</feature>
<evidence type="ECO:0000256" key="5">
    <source>
        <dbReference type="ARBA" id="ARBA00022737"/>
    </source>
</evidence>
<dbReference type="Gene3D" id="1.20.1560.10">
    <property type="entry name" value="ABC transporter type 1, transmembrane domain"/>
    <property type="match status" value="2"/>
</dbReference>
<protein>
    <submittedName>
        <fullName evidence="14">Uncharacterized protein</fullName>
    </submittedName>
</protein>
<keyword evidence="5" id="KW-0677">Repeat</keyword>
<dbReference type="SUPFAM" id="SSF90123">
    <property type="entry name" value="ABC transporter transmembrane region"/>
    <property type="match status" value="2"/>
</dbReference>
<dbReference type="SUPFAM" id="SSF52540">
    <property type="entry name" value="P-loop containing nucleoside triphosphate hydrolases"/>
    <property type="match status" value="2"/>
</dbReference>
<dbReference type="Gene3D" id="3.40.50.300">
    <property type="entry name" value="P-loop containing nucleotide triphosphate hydrolases"/>
    <property type="match status" value="2"/>
</dbReference>
<comment type="similarity">
    <text evidence="2">Belongs to the ABC transporter superfamily. ABCC family. Conjugate transporter (TC 3.A.1.208) subfamily.</text>
</comment>
<evidence type="ECO:0000256" key="4">
    <source>
        <dbReference type="ARBA" id="ARBA00022692"/>
    </source>
</evidence>
<organism evidence="14 15">
    <name type="scientific">Pleodorina starrii</name>
    <dbReference type="NCBI Taxonomy" id="330485"/>
    <lineage>
        <taxon>Eukaryota</taxon>
        <taxon>Viridiplantae</taxon>
        <taxon>Chlorophyta</taxon>
        <taxon>core chlorophytes</taxon>
        <taxon>Chlorophyceae</taxon>
        <taxon>CS clade</taxon>
        <taxon>Chlamydomonadales</taxon>
        <taxon>Volvocaceae</taxon>
        <taxon>Pleodorina</taxon>
    </lineage>
</organism>
<reference evidence="14 15" key="1">
    <citation type="journal article" date="2023" name="Commun. Biol.">
        <title>Reorganization of the ancestral sex-determining regions during the evolution of trioecy in Pleodorina starrii.</title>
        <authorList>
            <person name="Takahashi K."/>
            <person name="Suzuki S."/>
            <person name="Kawai-Toyooka H."/>
            <person name="Yamamoto K."/>
            <person name="Hamaji T."/>
            <person name="Ootsuki R."/>
            <person name="Yamaguchi H."/>
            <person name="Kawachi M."/>
            <person name="Higashiyama T."/>
            <person name="Nozaki H."/>
        </authorList>
    </citation>
    <scope>NUCLEOTIDE SEQUENCE [LARGE SCALE GENOMIC DNA]</scope>
    <source>
        <strain evidence="14 15">NIES-4479</strain>
    </source>
</reference>
<evidence type="ECO:0000256" key="7">
    <source>
        <dbReference type="ARBA" id="ARBA00022840"/>
    </source>
</evidence>
<dbReference type="PROSITE" id="PS00211">
    <property type="entry name" value="ABC_TRANSPORTER_1"/>
    <property type="match status" value="2"/>
</dbReference>
<feature type="compositionally biased region" description="Basic and acidic residues" evidence="10">
    <location>
        <begin position="699"/>
        <end position="709"/>
    </location>
</feature>
<feature type="transmembrane region" description="Helical" evidence="11">
    <location>
        <begin position="145"/>
        <end position="165"/>
    </location>
</feature>
<evidence type="ECO:0000256" key="3">
    <source>
        <dbReference type="ARBA" id="ARBA00022448"/>
    </source>
</evidence>
<evidence type="ECO:0000256" key="8">
    <source>
        <dbReference type="ARBA" id="ARBA00022989"/>
    </source>
</evidence>
<dbReference type="InterPro" id="IPR044726">
    <property type="entry name" value="ABCC_6TM_D2"/>
</dbReference>
<feature type="compositionally biased region" description="Basic and acidic residues" evidence="10">
    <location>
        <begin position="733"/>
        <end position="756"/>
    </location>
</feature>
<dbReference type="Pfam" id="PF00005">
    <property type="entry name" value="ABC_tran"/>
    <property type="match status" value="2"/>
</dbReference>
<feature type="domain" description="ABC transporter" evidence="12">
    <location>
        <begin position="1180"/>
        <end position="1413"/>
    </location>
</feature>
<dbReference type="GO" id="GO:0005524">
    <property type="term" value="F:ATP binding"/>
    <property type="evidence" value="ECO:0007669"/>
    <property type="project" value="UniProtKB-KW"/>
</dbReference>
<feature type="transmembrane region" description="Helical" evidence="11">
    <location>
        <begin position="97"/>
        <end position="119"/>
    </location>
</feature>
<dbReference type="FunFam" id="3.40.50.300:FF:003769">
    <property type="entry name" value="ABC transporter, multidrug resistance associated protein"/>
    <property type="match status" value="1"/>
</dbReference>
<keyword evidence="4 11" id="KW-0812">Transmembrane</keyword>
<evidence type="ECO:0000313" key="15">
    <source>
        <dbReference type="Proteomes" id="UP001165080"/>
    </source>
</evidence>
<keyword evidence="9 11" id="KW-0472">Membrane</keyword>
<dbReference type="CDD" id="cd03250">
    <property type="entry name" value="ABCC_MRP_domain1"/>
    <property type="match status" value="1"/>
</dbReference>
<keyword evidence="6" id="KW-0547">Nucleotide-binding</keyword>
<dbReference type="InterPro" id="IPR027417">
    <property type="entry name" value="P-loop_NTPase"/>
</dbReference>
<dbReference type="Proteomes" id="UP001165080">
    <property type="component" value="Unassembled WGS sequence"/>
</dbReference>
<comment type="subcellular location">
    <subcellularLocation>
        <location evidence="1">Vacuole membrane</location>
        <topology evidence="1">Multi-pass membrane protein</topology>
    </subcellularLocation>
</comment>
<dbReference type="GO" id="GO:0005774">
    <property type="term" value="C:vacuolar membrane"/>
    <property type="evidence" value="ECO:0007669"/>
    <property type="project" value="UniProtKB-SubCell"/>
</dbReference>
<dbReference type="PROSITE" id="PS50893">
    <property type="entry name" value="ABC_TRANSPORTER_2"/>
    <property type="match status" value="2"/>
</dbReference>
<keyword evidence="3" id="KW-0813">Transport</keyword>
<dbReference type="InterPro" id="IPR017871">
    <property type="entry name" value="ABC_transporter-like_CS"/>
</dbReference>
<gene>
    <name evidence="14" type="primary">PLEST011766</name>
    <name evidence="14" type="ORF">PLESTB_000880500</name>
</gene>
<dbReference type="InterPro" id="IPR003593">
    <property type="entry name" value="AAA+_ATPase"/>
</dbReference>
<evidence type="ECO:0000259" key="12">
    <source>
        <dbReference type="PROSITE" id="PS50893"/>
    </source>
</evidence>
<evidence type="ECO:0000256" key="1">
    <source>
        <dbReference type="ARBA" id="ARBA00004128"/>
    </source>
</evidence>
<evidence type="ECO:0000256" key="9">
    <source>
        <dbReference type="ARBA" id="ARBA00023136"/>
    </source>
</evidence>
<feature type="transmembrane region" description="Helical" evidence="11">
    <location>
        <begin position="245"/>
        <end position="263"/>
    </location>
</feature>
<dbReference type="Pfam" id="PF00664">
    <property type="entry name" value="ABC_membrane"/>
    <property type="match status" value="2"/>
</dbReference>
<dbReference type="InterPro" id="IPR003439">
    <property type="entry name" value="ABC_transporter-like_ATP-bd"/>
</dbReference>
<sequence length="1434" mass="158933">MTALTKYDKASLGQGNIRNDTFIERLFLSWVYAVVAKGRKGTITQDELRMPADQAAETAASRFDVAWDEEMKLRGNSDPKKQPSLLRALRKSFGVEVMVAAVWKIIWSVFVLVGAFYFVRSLVQFVTPLTRNHNMYNQSTIPHKGVGWILSCAFFLDSVLVGIALQRMGDACVRAGIKIRAALMAAVYRKTFRIHSVHEENVVSLVATDCAKLYEGVLHLQNVWTAPLEACAIIALLLYLTNGTYGLPALGVVFFVLPLQYYLGYRIATFKLETVEVSDARVQRMHEVLLAIKLVKFYVWEKSFAKQVSDVRAEEINLMSRTAVVKTINLCVVFAVPPLIALVIYATYVFNQGPFDSTFAFTVLSLFNTLRFPLVVLPKALRGSSEAIASLKRLEKYLLLDEFEDPPKSKVVEARFENAVLSYPGSKEDFRLQMPKFEVKSGEVVAIVGRVGSGKSSIFQAILNHMSLERGELHVGGTMAYVPQTPWVQNLTLKDNIVFGLPFDEEKYKRVIHACALELDLQILPKGDQTMAGERGINLSGGQRQRVCLARAAYHDSDLILLDNPLSAVDQHTARHIFDKCIKGIFKDKAVVWITHQLELLPEVTNICITDGGKSLYFGPYDPEALNRHLPVDHLLFATVEAGESGVQKPNEVADKNGESAPATDKHGANGVAAGGSHPHPLAEQASTHDKLPATLSDGWKHKEAEGRKSFQRSSKAGIRPSDSVSDSLNKLAQEEAAKHEEEAKSHERRSAERRSGSRALGRVSEEHNPAALEETPEEIAALFNGVPRRVSVGRSFMVYVQSGGTFLFIFSIVIFMLTQTVRILSDTWIRWWAEPDRFGFYPTGTYTNVKNPNPEFPTRREASEAYILGYFAFVMFFVICLLSRDALFSYWHLHGSTNLHNKLFYRVLRAPLLFFLRTPVGDILNAFAKDQDTLDETLPDTLHMSLIYLMILLTSLGIVTASLYIYAALTGALFLAFAMMQQLYLPAATILKRWAGETASMVFVHVDESLHGMEVIKAFDAENYFLQENIRRINVHHLALFNTEQCHLWLAFWCDFYGAIMVVATCLLSVAYKESVGAAAVGLAISNTIQVLVFFTWVVRGAADTVSMWDAVERVATFVTNVPQENDIAPAALPAASNGDLNGLANGNGKGGATNTSMVEIKVSNDGEAPKGWPTKGDIRFEKVCLRYYPGAPLALKYVSFHIRDGEKIGVVGRTGSGKTTLLMALFRMFELAYGRIVIDGINIASIKLHLVRAGIAIIPQEPVMFKGTVRSNLDPFGEAPDSELWRALELVHLKEAVTELGGLDSAVAEGGSNFSLGQKQLVCMARCVLKPTRILVLDEATAAMDLQTDALIQKTIRKAFAERTTVTIAHRLDTIIFSDRILAMAAGQLKEFDSPTTLLQNPASFFTKLVEDTGPHASKMLRRMAAEGPKDD</sequence>
<dbReference type="InterPro" id="IPR050173">
    <property type="entry name" value="ABC_transporter_C-like"/>
</dbReference>
<dbReference type="GO" id="GO:0016887">
    <property type="term" value="F:ATP hydrolysis activity"/>
    <property type="evidence" value="ECO:0007669"/>
    <property type="project" value="InterPro"/>
</dbReference>
<keyword evidence="15" id="KW-1185">Reference proteome</keyword>
<dbReference type="CDD" id="cd03244">
    <property type="entry name" value="ABCC_MRP_domain2"/>
    <property type="match status" value="1"/>
</dbReference>
<dbReference type="SMART" id="SM00382">
    <property type="entry name" value="AAA"/>
    <property type="match status" value="2"/>
</dbReference>
<dbReference type="InterPro" id="IPR011527">
    <property type="entry name" value="ABC1_TM_dom"/>
</dbReference>
<comment type="caution">
    <text evidence="14">The sequence shown here is derived from an EMBL/GenBank/DDBJ whole genome shotgun (WGS) entry which is preliminary data.</text>
</comment>
<feature type="transmembrane region" description="Helical" evidence="11">
    <location>
        <begin position="222"/>
        <end position="239"/>
    </location>
</feature>
<evidence type="ECO:0000256" key="6">
    <source>
        <dbReference type="ARBA" id="ARBA00022741"/>
    </source>
</evidence>
<proteinExistence type="inferred from homology"/>
<feature type="transmembrane region" description="Helical" evidence="11">
    <location>
        <begin position="1049"/>
        <end position="1073"/>
    </location>
</feature>
<dbReference type="CDD" id="cd18580">
    <property type="entry name" value="ABC_6TM_ABCC_D2"/>
    <property type="match status" value="1"/>
</dbReference>
<keyword evidence="8 11" id="KW-1133">Transmembrane helix</keyword>
<feature type="compositionally biased region" description="Basic and acidic residues" evidence="10">
    <location>
        <begin position="652"/>
        <end position="668"/>
    </location>
</feature>
<dbReference type="PANTHER" id="PTHR24223:SF443">
    <property type="entry name" value="MULTIDRUG-RESISTANCE LIKE PROTEIN 1, ISOFORM I"/>
    <property type="match status" value="1"/>
</dbReference>